<reference evidence="10 11" key="1">
    <citation type="journal article" date="2020" name="Genome Biol. Evol.">
        <title>Comparative genomics of Sclerotiniaceae.</title>
        <authorList>
            <person name="Valero Jimenez C.A."/>
            <person name="Steentjes M."/>
            <person name="Scholten O.E."/>
            <person name="Van Kan J.A.L."/>
        </authorList>
    </citation>
    <scope>NUCLEOTIDE SEQUENCE [LARGE SCALE GENOMIC DNA]</scope>
    <source>
        <strain evidence="10 11">MUCL 94</strain>
    </source>
</reference>
<sequence>MLLIPYGDLWRRERKVVHSILNVNQQNLFQPFQDVESKALLYNYLQDPACWWKAHGSFSASVIMSVIFGRRAAIGDAYMEAALKCSEQFEHYLEPGRAVVDVLPFLMKIPWLKNLQPWRWYGDALYRRTLGVYRKEMDDLRERRRLGTQKPCFMSELLDSKQDAQFSEEELLFIGGTMMEAGTGTTRLSLHQCVAAAVACPDWPVRVRAQLDQVCGANAERLPDFNDAINLPLIKAAVKESFRWKPTVAETGVPHTLTEDDSYMGFTIPSGSVIVYNHWAIANSSSEYEQPDRFWPERFLNDDLDKPAKGHLGFGTGRRVCVGYNVGVGNMFIALARLLYCFEFEPVPSAPIDLSTPRLLRGSIEKAGFEVKIKHHAFRFHALPITTPHRITYTPVVPRSRLHLSGSFSGIDRDTEGLRAARKLPMFPVLNTLKIKINEKTGFAEKLTSPSVKASSEHTVAVIGAGPVGLFTALLLAKGGIKVTLYESREGIDQSPRAVGYFPPTMEEFAKAGIVQDVIEAGDVVSDGCAWRNSKGDVLASINPPPDDKSFAAVLSQPELGAILLERLLETGNAEVRFNESLVRVEQNDDTVTYWTVGKASAEEVAHQCEYLVGADGGRSKVRRAVGIELEGFNSITCNLWQSTFKNLAVLDEATTQAVKDRLGRLLPGDTSQIQYEGMAPYLVHHRCASRFQEKRVLLAGDAAHLNNPVGGLGLTTGLLDAAHLAKGLKQVLNGGFDKNVLATYAETRRRVFLEKTNPITLANLRRLNSDDPEVAKQREEEFTHINNPKDFVNTIRIGLPDFALTSTSDRIFDTQSGVTWFISVSKIPEWTDEKFFHEYKTVHADMTRPKGDQVTPIKRYIKLPNSPSTIEGTERPSWNYVTCLTWPSLFIVHAGFCNPEYKATAGAHIFCRLHQEGSLAQQVVKYSKETPSEKSNAGATECLIFHKRSSASDECPEKWFTDRAAKWRDVEASDGRLHTYILYRDVTPKDAEYFFHNTQFSKGSWN</sequence>
<dbReference type="InterPro" id="IPR002401">
    <property type="entry name" value="Cyt_P450_E_grp-I"/>
</dbReference>
<evidence type="ECO:0000256" key="1">
    <source>
        <dbReference type="ARBA" id="ARBA00010617"/>
    </source>
</evidence>
<dbReference type="PROSITE" id="PS00086">
    <property type="entry name" value="CYTOCHROME_P450"/>
    <property type="match status" value="1"/>
</dbReference>
<dbReference type="PANTHER" id="PTHR46300">
    <property type="entry name" value="P450, PUTATIVE (EUROFUNG)-RELATED-RELATED"/>
    <property type="match status" value="1"/>
</dbReference>
<dbReference type="GO" id="GO:0005506">
    <property type="term" value="F:iron ion binding"/>
    <property type="evidence" value="ECO:0007669"/>
    <property type="project" value="InterPro"/>
</dbReference>
<evidence type="ECO:0000259" key="9">
    <source>
        <dbReference type="Pfam" id="PF01494"/>
    </source>
</evidence>
<comment type="caution">
    <text evidence="10">The sequence shown here is derived from an EMBL/GenBank/DDBJ whole genome shotgun (WGS) entry which is preliminary data.</text>
</comment>
<keyword evidence="11" id="KW-1185">Reference proteome</keyword>
<dbReference type="PRINTS" id="PR00463">
    <property type="entry name" value="EP450I"/>
</dbReference>
<dbReference type="SUPFAM" id="SSF48264">
    <property type="entry name" value="Cytochrome P450"/>
    <property type="match status" value="1"/>
</dbReference>
<dbReference type="Gene3D" id="3.30.70.2450">
    <property type="match status" value="1"/>
</dbReference>
<dbReference type="GO" id="GO:0020037">
    <property type="term" value="F:heme binding"/>
    <property type="evidence" value="ECO:0007669"/>
    <property type="project" value="InterPro"/>
</dbReference>
<dbReference type="EMBL" id="RCSW01000003">
    <property type="protein sequence ID" value="KAF7952285.1"/>
    <property type="molecule type" value="Genomic_DNA"/>
</dbReference>
<evidence type="ECO:0000256" key="4">
    <source>
        <dbReference type="ARBA" id="ARBA00022827"/>
    </source>
</evidence>
<keyword evidence="7" id="KW-0843">Virulence</keyword>
<evidence type="ECO:0000256" key="3">
    <source>
        <dbReference type="ARBA" id="ARBA00022723"/>
    </source>
</evidence>
<dbReference type="AlphaFoldDB" id="A0A9P5IX08"/>
<dbReference type="RefSeq" id="XP_038736851.1">
    <property type="nucleotide sequence ID" value="XM_038872293.1"/>
</dbReference>
<dbReference type="Gene3D" id="1.10.630.10">
    <property type="entry name" value="Cytochrome P450"/>
    <property type="match status" value="1"/>
</dbReference>
<keyword evidence="5" id="KW-0560">Oxidoreductase</keyword>
<feature type="domain" description="FAD-binding" evidence="9">
    <location>
        <begin position="652"/>
        <end position="752"/>
    </location>
</feature>
<comment type="cofactor">
    <cofactor evidence="8">
        <name>heme</name>
        <dbReference type="ChEBI" id="CHEBI:30413"/>
    </cofactor>
</comment>
<evidence type="ECO:0000313" key="10">
    <source>
        <dbReference type="EMBL" id="KAF7952285.1"/>
    </source>
</evidence>
<dbReference type="GO" id="GO:0016705">
    <property type="term" value="F:oxidoreductase activity, acting on paired donors, with incorporation or reduction of molecular oxygen"/>
    <property type="evidence" value="ECO:0007669"/>
    <property type="project" value="InterPro"/>
</dbReference>
<accession>A0A9P5IX08</accession>
<comment type="similarity">
    <text evidence="1">Belongs to the cytochrome P450 family.</text>
</comment>
<dbReference type="Pfam" id="PF01494">
    <property type="entry name" value="FAD_binding_3"/>
    <property type="match status" value="2"/>
</dbReference>
<evidence type="ECO:0000313" key="11">
    <source>
        <dbReference type="Proteomes" id="UP000710849"/>
    </source>
</evidence>
<evidence type="ECO:0000256" key="8">
    <source>
        <dbReference type="PIRSR" id="PIRSR602401-1"/>
    </source>
</evidence>
<keyword evidence="4" id="KW-0274">FAD</keyword>
<keyword evidence="8" id="KW-0349">Heme</keyword>
<evidence type="ECO:0000256" key="6">
    <source>
        <dbReference type="ARBA" id="ARBA00023004"/>
    </source>
</evidence>
<dbReference type="InterPro" id="IPR036188">
    <property type="entry name" value="FAD/NAD-bd_sf"/>
</dbReference>
<dbReference type="InterPro" id="IPR001128">
    <property type="entry name" value="Cyt_P450"/>
</dbReference>
<dbReference type="GeneID" id="62145371"/>
<keyword evidence="2" id="KW-0285">Flavoprotein</keyword>
<dbReference type="InterPro" id="IPR036396">
    <property type="entry name" value="Cyt_P450_sf"/>
</dbReference>
<evidence type="ECO:0000256" key="5">
    <source>
        <dbReference type="ARBA" id="ARBA00023002"/>
    </source>
</evidence>
<dbReference type="InterPro" id="IPR002938">
    <property type="entry name" value="FAD-bd"/>
</dbReference>
<feature type="domain" description="FAD-binding" evidence="9">
    <location>
        <begin position="458"/>
        <end position="644"/>
    </location>
</feature>
<keyword evidence="6 8" id="KW-0408">Iron</keyword>
<dbReference type="PANTHER" id="PTHR46300:SF12">
    <property type="entry name" value="P450, PUTATIVE (EUROFUNG)-RELATED"/>
    <property type="match status" value="1"/>
</dbReference>
<dbReference type="Gene3D" id="3.50.50.60">
    <property type="entry name" value="FAD/NAD(P)-binding domain"/>
    <property type="match status" value="2"/>
</dbReference>
<gene>
    <name evidence="10" type="ORF">EAE97_001782</name>
</gene>
<evidence type="ECO:0000256" key="7">
    <source>
        <dbReference type="ARBA" id="ARBA00023026"/>
    </source>
</evidence>
<dbReference type="Proteomes" id="UP000710849">
    <property type="component" value="Unassembled WGS sequence"/>
</dbReference>
<organism evidence="10 11">
    <name type="scientific">Botrytis byssoidea</name>
    <dbReference type="NCBI Taxonomy" id="139641"/>
    <lineage>
        <taxon>Eukaryota</taxon>
        <taxon>Fungi</taxon>
        <taxon>Dikarya</taxon>
        <taxon>Ascomycota</taxon>
        <taxon>Pezizomycotina</taxon>
        <taxon>Leotiomycetes</taxon>
        <taxon>Helotiales</taxon>
        <taxon>Sclerotiniaceae</taxon>
        <taxon>Botrytis</taxon>
    </lineage>
</organism>
<protein>
    <recommendedName>
        <fullName evidence="9">FAD-binding domain-containing protein</fullName>
    </recommendedName>
</protein>
<proteinExistence type="inferred from homology"/>
<keyword evidence="3 8" id="KW-0479">Metal-binding</keyword>
<evidence type="ECO:0000256" key="2">
    <source>
        <dbReference type="ARBA" id="ARBA00022630"/>
    </source>
</evidence>
<dbReference type="Pfam" id="PF00067">
    <property type="entry name" value="p450"/>
    <property type="match status" value="1"/>
</dbReference>
<dbReference type="SUPFAM" id="SSF51905">
    <property type="entry name" value="FAD/NAD(P)-binding domain"/>
    <property type="match status" value="1"/>
</dbReference>
<dbReference type="InterPro" id="IPR050364">
    <property type="entry name" value="Cytochrome_P450_fung"/>
</dbReference>
<name>A0A9P5IX08_9HELO</name>
<dbReference type="GO" id="GO:0004497">
    <property type="term" value="F:monooxygenase activity"/>
    <property type="evidence" value="ECO:0007669"/>
    <property type="project" value="InterPro"/>
</dbReference>
<dbReference type="InterPro" id="IPR017972">
    <property type="entry name" value="Cyt_P450_CS"/>
</dbReference>
<feature type="binding site" description="axial binding residue" evidence="8">
    <location>
        <position position="321"/>
    </location>
    <ligand>
        <name>heme</name>
        <dbReference type="ChEBI" id="CHEBI:30413"/>
    </ligand>
    <ligandPart>
        <name>Fe</name>
        <dbReference type="ChEBI" id="CHEBI:18248"/>
    </ligandPart>
</feature>
<dbReference type="GO" id="GO:0071949">
    <property type="term" value="F:FAD binding"/>
    <property type="evidence" value="ECO:0007669"/>
    <property type="project" value="InterPro"/>
</dbReference>